<dbReference type="Gramene" id="TraesCS6B03G1246900.1">
    <property type="protein sequence ID" value="TraesCS6B03G1246900.1.CDS1"/>
    <property type="gene ID" value="TraesCS6B03G1246900"/>
</dbReference>
<dbReference type="InterPro" id="IPR000058">
    <property type="entry name" value="Znf_AN1"/>
</dbReference>
<dbReference type="InterPro" id="IPR002653">
    <property type="entry name" value="Znf_A20"/>
</dbReference>
<dbReference type="STRING" id="4565.A0A3B6PTH7"/>
<dbReference type="GeneID" id="123135166"/>
<accession>A0A3B6PTH7</accession>
<dbReference type="PANTHER" id="PTHR10634:SF119">
    <property type="entry name" value="AN1-TYPE DOMAIN-CONTAINING PROTEIN"/>
    <property type="match status" value="1"/>
</dbReference>
<evidence type="ECO:0000259" key="8">
    <source>
        <dbReference type="PROSITE" id="PS51039"/>
    </source>
</evidence>
<dbReference type="SUPFAM" id="SSF118310">
    <property type="entry name" value="AN1-like Zinc finger"/>
    <property type="match status" value="1"/>
</dbReference>
<evidence type="ECO:0000256" key="5">
    <source>
        <dbReference type="ARBA" id="ARBA00023016"/>
    </source>
</evidence>
<evidence type="ECO:0000256" key="3">
    <source>
        <dbReference type="ARBA" id="ARBA00022771"/>
    </source>
</evidence>
<dbReference type="SMART" id="SM00259">
    <property type="entry name" value="ZnF_A20"/>
    <property type="match status" value="1"/>
</dbReference>
<evidence type="ECO:0000256" key="2">
    <source>
        <dbReference type="ARBA" id="ARBA00022723"/>
    </source>
</evidence>
<dbReference type="EnsemblPlants" id="TraesCS6B02G448700.1">
    <property type="protein sequence ID" value="TraesCS6B02G448700.1.cds1"/>
    <property type="gene ID" value="TraesCS6B02G448700"/>
</dbReference>
<reference evidence="9" key="1">
    <citation type="submission" date="2018-08" db="EMBL/GenBank/DDBJ databases">
        <authorList>
            <person name="Rossello M."/>
        </authorList>
    </citation>
    <scope>NUCLEOTIDE SEQUENCE [LARGE SCALE GENOMIC DNA]</scope>
    <source>
        <strain evidence="9">cv. Chinese Spring</strain>
    </source>
</reference>
<evidence type="ECO:0000313" key="9">
    <source>
        <dbReference type="EnsemblPlants" id="TraesCS6B02G448700.1.cds1"/>
    </source>
</evidence>
<dbReference type="InterPro" id="IPR050652">
    <property type="entry name" value="AN1_A20_ZnFinger"/>
</dbReference>
<dbReference type="Proteomes" id="UP000019116">
    <property type="component" value="Chromosome 6B"/>
</dbReference>
<dbReference type="PaxDb" id="4565-Traes_6BL_CF6F12595.1"/>
<reference evidence="9" key="2">
    <citation type="submission" date="2018-10" db="UniProtKB">
        <authorList>
            <consortium name="EnsemblPlants"/>
        </authorList>
    </citation>
    <scope>IDENTIFICATION</scope>
</reference>
<organism evidence="9">
    <name type="scientific">Triticum aestivum</name>
    <name type="common">Wheat</name>
    <dbReference type="NCBI Taxonomy" id="4565"/>
    <lineage>
        <taxon>Eukaryota</taxon>
        <taxon>Viridiplantae</taxon>
        <taxon>Streptophyta</taxon>
        <taxon>Embryophyta</taxon>
        <taxon>Tracheophyta</taxon>
        <taxon>Spermatophyta</taxon>
        <taxon>Magnoliopsida</taxon>
        <taxon>Liliopsida</taxon>
        <taxon>Poales</taxon>
        <taxon>Poaceae</taxon>
        <taxon>BOP clade</taxon>
        <taxon>Pooideae</taxon>
        <taxon>Triticodae</taxon>
        <taxon>Triticeae</taxon>
        <taxon>Triticinae</taxon>
        <taxon>Triticum</taxon>
    </lineage>
</organism>
<evidence type="ECO:0000256" key="6">
    <source>
        <dbReference type="PROSITE-ProRule" id="PRU00449"/>
    </source>
</evidence>
<dbReference type="SMART" id="SM00154">
    <property type="entry name" value="ZnF_AN1"/>
    <property type="match status" value="1"/>
</dbReference>
<proteinExistence type="predicted"/>
<dbReference type="GO" id="GO:0008270">
    <property type="term" value="F:zinc ion binding"/>
    <property type="evidence" value="ECO:0007669"/>
    <property type="project" value="UniProtKB-KW"/>
</dbReference>
<dbReference type="Gene3D" id="1.20.5.4770">
    <property type="match status" value="1"/>
</dbReference>
<gene>
    <name evidence="9" type="primary">LOC123135166</name>
</gene>
<evidence type="ECO:0000256" key="1">
    <source>
        <dbReference type="ARBA" id="ARBA00003732"/>
    </source>
</evidence>
<evidence type="ECO:0000313" key="10">
    <source>
        <dbReference type="Proteomes" id="UP000019116"/>
    </source>
</evidence>
<dbReference type="Gene3D" id="4.10.1110.10">
    <property type="entry name" value="AN1-like Zinc finger"/>
    <property type="match status" value="1"/>
</dbReference>
<dbReference type="Pfam" id="PF01428">
    <property type="entry name" value="zf-AN1"/>
    <property type="match status" value="1"/>
</dbReference>
<dbReference type="OrthoDB" id="428577at2759"/>
<dbReference type="GO" id="GO:0003677">
    <property type="term" value="F:DNA binding"/>
    <property type="evidence" value="ECO:0007669"/>
    <property type="project" value="InterPro"/>
</dbReference>
<keyword evidence="5" id="KW-0346">Stress response</keyword>
<feature type="domain" description="AN1-type" evidence="8">
    <location>
        <begin position="104"/>
        <end position="150"/>
    </location>
</feature>
<dbReference type="PANTHER" id="PTHR10634">
    <property type="entry name" value="AN1-TYPE ZINC FINGER PROTEIN"/>
    <property type="match status" value="1"/>
</dbReference>
<evidence type="ECO:0000259" key="7">
    <source>
        <dbReference type="PROSITE" id="PS51036"/>
    </source>
</evidence>
<dbReference type="Gramene" id="TraesCS6B02G448700.1">
    <property type="protein sequence ID" value="TraesCS6B02G448700.1.cds1"/>
    <property type="gene ID" value="TraesCS6B02G448700"/>
</dbReference>
<dbReference type="AlphaFoldDB" id="A0A3B6PTH7"/>
<comment type="function">
    <text evidence="1">May be involved in environmental stress response.</text>
</comment>
<dbReference type="SMR" id="A0A3B6PTH7"/>
<evidence type="ECO:0008006" key="11">
    <source>
        <dbReference type="Google" id="ProtNLM"/>
    </source>
</evidence>
<dbReference type="SUPFAM" id="SSF57716">
    <property type="entry name" value="Glucocorticoid receptor-like (DNA-binding domain)"/>
    <property type="match status" value="1"/>
</dbReference>
<keyword evidence="3 6" id="KW-0863">Zinc-finger</keyword>
<dbReference type="Gramene" id="TraesSTA6B03G03622840.1">
    <property type="protein sequence ID" value="TraesSTA6B03G03622840.1.CDS1"/>
    <property type="gene ID" value="TraesSTA6B03G03622840"/>
</dbReference>
<dbReference type="PROSITE" id="PS51039">
    <property type="entry name" value="ZF_AN1"/>
    <property type="match status" value="1"/>
</dbReference>
<keyword evidence="4" id="KW-0862">Zinc</keyword>
<dbReference type="FunFam" id="4.10.1110.10:FF:000001">
    <property type="entry name" value="Zinc finger AN1-type containing 6"/>
    <property type="match status" value="1"/>
</dbReference>
<keyword evidence="10" id="KW-1185">Reference proteome</keyword>
<dbReference type="Pfam" id="PF01754">
    <property type="entry name" value="zf-A20"/>
    <property type="match status" value="1"/>
</dbReference>
<evidence type="ECO:0000256" key="4">
    <source>
        <dbReference type="ARBA" id="ARBA00022833"/>
    </source>
</evidence>
<dbReference type="PROSITE" id="PS51036">
    <property type="entry name" value="ZF_A20"/>
    <property type="match status" value="1"/>
</dbReference>
<name>A0A3B6PTH7_WHEAT</name>
<dbReference type="RefSeq" id="XP_044410192.1">
    <property type="nucleotide sequence ID" value="XM_044554257.1"/>
</dbReference>
<keyword evidence="2" id="KW-0479">Metal-binding</keyword>
<dbReference type="InterPro" id="IPR035896">
    <property type="entry name" value="AN1-like_Znf"/>
</dbReference>
<feature type="domain" description="A20-type" evidence="7">
    <location>
        <begin position="15"/>
        <end position="49"/>
    </location>
</feature>
<sequence length="170" mass="17558">MAHGQESSPTQAAGAGAAAHCANGCGFYGSAATKNMCSKCYRDHLKATHTAAPGPAVEGKTMVKADDVASLAFSLKTSLSLQDHSAAGAAEAPVAETPAAEAPTKKPTRCMACKKKVGLLGFACRCGGTFCSLHRYVDGHACGFDYKKAGREKIAQQNPLVMAPKIDNKI</sequence>
<protein>
    <recommendedName>
        <fullName evidence="11">AN1-type domain-containing protein</fullName>
    </recommendedName>
</protein>